<accession>A0ABX9JS52</accession>
<name>A0ABX9JS52_9BACT</name>
<evidence type="ECO:0000256" key="1">
    <source>
        <dbReference type="SAM" id="MobiDB-lite"/>
    </source>
</evidence>
<evidence type="ECO:0000313" key="2">
    <source>
        <dbReference type="EMBL" id="REG25999.1"/>
    </source>
</evidence>
<evidence type="ECO:0000313" key="3">
    <source>
        <dbReference type="Proteomes" id="UP000256345"/>
    </source>
</evidence>
<proteinExistence type="predicted"/>
<dbReference type="Proteomes" id="UP000256345">
    <property type="component" value="Unassembled WGS sequence"/>
</dbReference>
<reference evidence="2 3" key="1">
    <citation type="submission" date="2018-08" db="EMBL/GenBank/DDBJ databases">
        <title>Genomic Encyclopedia of Archaeal and Bacterial Type Strains, Phase II (KMG-II): from individual species to whole genera.</title>
        <authorList>
            <person name="Goeker M."/>
        </authorList>
    </citation>
    <scope>NUCLEOTIDE SEQUENCE [LARGE SCALE GENOMIC DNA]</scope>
    <source>
        <strain evidence="2 3">DSM 2261</strain>
    </source>
</reference>
<dbReference type="EMBL" id="QUMU01000012">
    <property type="protein sequence ID" value="REG25999.1"/>
    <property type="molecule type" value="Genomic_DNA"/>
</dbReference>
<protein>
    <submittedName>
        <fullName evidence="2">Uncharacterized protein</fullName>
    </submittedName>
</protein>
<gene>
    <name evidence="2" type="ORF">ATI61_11294</name>
</gene>
<comment type="caution">
    <text evidence="2">The sequence shown here is derived from an EMBL/GenBank/DDBJ whole genome shotgun (WGS) entry which is preliminary data.</text>
</comment>
<organism evidence="2 3">
    <name type="scientific">Archangium gephyra</name>
    <dbReference type="NCBI Taxonomy" id="48"/>
    <lineage>
        <taxon>Bacteria</taxon>
        <taxon>Pseudomonadati</taxon>
        <taxon>Myxococcota</taxon>
        <taxon>Myxococcia</taxon>
        <taxon>Myxococcales</taxon>
        <taxon>Cystobacterineae</taxon>
        <taxon>Archangiaceae</taxon>
        <taxon>Archangium</taxon>
    </lineage>
</organism>
<feature type="region of interest" description="Disordered" evidence="1">
    <location>
        <begin position="238"/>
        <end position="281"/>
    </location>
</feature>
<feature type="region of interest" description="Disordered" evidence="1">
    <location>
        <begin position="199"/>
        <end position="219"/>
    </location>
</feature>
<keyword evidence="3" id="KW-1185">Reference proteome</keyword>
<sequence>MPGEEADGRDGEHGLPLGNGVFAKYLCTASATAPRTACASPSSGPSWPLFTSPPPLTGPPCVLSSPVHGGVGGEQGLGYFMTAPHGEQRARIAAGHRLVESGAHSFGERDGGPGLPGVGWCTTAGDMRPAHFLGTHAMQGLPLLAALLGRRRSRVQYPGPHPGHGLGWLGVTLALMAKALLGLPVTRCDAVGFASLGRRPGGEPSRCTASPKHGSSEAWADAGRGRTLAMRRHQAGIASAGCTHDHSNPISRGAGEGTRSSRWNAQAARQGRRPGRAQWLW</sequence>